<gene>
    <name evidence="12" type="ORF">bsdE14_35660</name>
</gene>
<keyword evidence="6" id="KW-0548">Nucleotidyltransferase</keyword>
<dbReference type="EC" id="2.7.7.18" evidence="3"/>
<evidence type="ECO:0000256" key="9">
    <source>
        <dbReference type="ARBA" id="ARBA00023027"/>
    </source>
</evidence>
<protein>
    <recommendedName>
        <fullName evidence="3">nicotinate-nucleotide adenylyltransferase</fullName>
        <ecNumber evidence="3">2.7.7.18</ecNumber>
    </recommendedName>
</protein>
<keyword evidence="7" id="KW-0547">Nucleotide-binding</keyword>
<dbReference type="Proteomes" id="UP001208567">
    <property type="component" value="Unassembled WGS sequence"/>
</dbReference>
<evidence type="ECO:0000256" key="3">
    <source>
        <dbReference type="ARBA" id="ARBA00012389"/>
    </source>
</evidence>
<dbReference type="SUPFAM" id="SSF52374">
    <property type="entry name" value="Nucleotidylyl transferase"/>
    <property type="match status" value="1"/>
</dbReference>
<dbReference type="EMBL" id="BRXR01000001">
    <property type="protein sequence ID" value="GLC32156.1"/>
    <property type="molecule type" value="Genomic_DNA"/>
</dbReference>
<dbReference type="InterPro" id="IPR004821">
    <property type="entry name" value="Cyt_trans-like"/>
</dbReference>
<evidence type="ECO:0000256" key="8">
    <source>
        <dbReference type="ARBA" id="ARBA00022840"/>
    </source>
</evidence>
<dbReference type="Pfam" id="PF01467">
    <property type="entry name" value="CTP_transf_like"/>
    <property type="match status" value="1"/>
</dbReference>
<comment type="function">
    <text evidence="1">Catalyzes the reversible adenylation of nicotinate mononucleotide (NaMN) to nicotinic acid adenine dinucleotide (NaAD).</text>
</comment>
<evidence type="ECO:0000313" key="13">
    <source>
        <dbReference type="Proteomes" id="UP001208567"/>
    </source>
</evidence>
<keyword evidence="9" id="KW-0520">NAD</keyword>
<dbReference type="InterPro" id="IPR005248">
    <property type="entry name" value="NadD/NMNAT"/>
</dbReference>
<proteinExistence type="predicted"/>
<keyword evidence="8" id="KW-0067">ATP-binding</keyword>
<dbReference type="PANTHER" id="PTHR39321:SF3">
    <property type="entry name" value="PHOSPHOPANTETHEINE ADENYLYLTRANSFERASE"/>
    <property type="match status" value="1"/>
</dbReference>
<dbReference type="InterPro" id="IPR011989">
    <property type="entry name" value="ARM-like"/>
</dbReference>
<dbReference type="Gene3D" id="3.40.50.620">
    <property type="entry name" value="HUPs"/>
    <property type="match status" value="1"/>
</dbReference>
<evidence type="ECO:0000256" key="7">
    <source>
        <dbReference type="ARBA" id="ARBA00022741"/>
    </source>
</evidence>
<evidence type="ECO:0000256" key="2">
    <source>
        <dbReference type="ARBA" id="ARBA00005019"/>
    </source>
</evidence>
<evidence type="ECO:0000256" key="4">
    <source>
        <dbReference type="ARBA" id="ARBA00022642"/>
    </source>
</evidence>
<evidence type="ECO:0000256" key="5">
    <source>
        <dbReference type="ARBA" id="ARBA00022679"/>
    </source>
</evidence>
<dbReference type="InterPro" id="IPR016024">
    <property type="entry name" value="ARM-type_fold"/>
</dbReference>
<evidence type="ECO:0000256" key="6">
    <source>
        <dbReference type="ARBA" id="ARBA00022695"/>
    </source>
</evidence>
<comment type="catalytic activity">
    <reaction evidence="10">
        <text>nicotinate beta-D-ribonucleotide + ATP + H(+) = deamido-NAD(+) + diphosphate</text>
        <dbReference type="Rhea" id="RHEA:22860"/>
        <dbReference type="ChEBI" id="CHEBI:15378"/>
        <dbReference type="ChEBI" id="CHEBI:30616"/>
        <dbReference type="ChEBI" id="CHEBI:33019"/>
        <dbReference type="ChEBI" id="CHEBI:57502"/>
        <dbReference type="ChEBI" id="CHEBI:58437"/>
        <dbReference type="EC" id="2.7.7.18"/>
    </reaction>
</comment>
<keyword evidence="5" id="KW-0808">Transferase</keyword>
<dbReference type="SUPFAM" id="SSF109604">
    <property type="entry name" value="HD-domain/PDEase-like"/>
    <property type="match status" value="1"/>
</dbReference>
<comment type="pathway">
    <text evidence="2">Cofactor biosynthesis; NAD(+) biosynthesis; deamido-NAD(+) from nicotinate D-ribonucleotide: step 1/1.</text>
</comment>
<reference evidence="12 13" key="1">
    <citation type="journal article" date="2024" name="Int. J. Syst. Evol. Microbiol.">
        <title>Clostridium omnivorum sp. nov., isolated from anoxic soil under the treatment of reductive soil disinfestation.</title>
        <authorList>
            <person name="Ueki A."/>
            <person name="Tonouchi A."/>
            <person name="Kaku N."/>
            <person name="Honma S."/>
            <person name="Ueki K."/>
        </authorList>
    </citation>
    <scope>NUCLEOTIDE SEQUENCE [LARGE SCALE GENOMIC DNA]</scope>
    <source>
        <strain evidence="12 13">E14</strain>
    </source>
</reference>
<feature type="domain" description="Cytidyltransferase-like" evidence="11">
    <location>
        <begin position="926"/>
        <end position="1084"/>
    </location>
</feature>
<evidence type="ECO:0000313" key="12">
    <source>
        <dbReference type="EMBL" id="GLC32156.1"/>
    </source>
</evidence>
<dbReference type="Gene3D" id="1.25.10.10">
    <property type="entry name" value="Leucine-rich Repeat Variant"/>
    <property type="match status" value="1"/>
</dbReference>
<evidence type="ECO:0000259" key="11">
    <source>
        <dbReference type="Pfam" id="PF01467"/>
    </source>
</evidence>
<evidence type="ECO:0000256" key="10">
    <source>
        <dbReference type="ARBA" id="ARBA00048721"/>
    </source>
</evidence>
<comment type="caution">
    <text evidence="12">The sequence shown here is derived from an EMBL/GenBank/DDBJ whole genome shotgun (WGS) entry which is preliminary data.</text>
</comment>
<dbReference type="PANTHER" id="PTHR39321">
    <property type="entry name" value="NICOTINATE-NUCLEOTIDE ADENYLYLTRANSFERASE-RELATED"/>
    <property type="match status" value="1"/>
</dbReference>
<keyword evidence="13" id="KW-1185">Reference proteome</keyword>
<dbReference type="InterPro" id="IPR014729">
    <property type="entry name" value="Rossmann-like_a/b/a_fold"/>
</dbReference>
<dbReference type="RefSeq" id="WP_264851465.1">
    <property type="nucleotide sequence ID" value="NZ_BRXR01000001.1"/>
</dbReference>
<evidence type="ECO:0000256" key="1">
    <source>
        <dbReference type="ARBA" id="ARBA00002324"/>
    </source>
</evidence>
<accession>A0ABQ5NAD2</accession>
<sequence>MNTKLYEELYSNLTRKLLNIKWLNKIKIKRSMLEEYISSDNFSKQIKSIIEANDFSCTKVLNICKGFMELLSPEPQPEDWLFYIYQYALNKTFPDAVTISLNNSLDTACEFYLKVLKIVNEAQKKSSDNSWQSKYPITFLTDEEEETLESTEEFKKFIRTYKRNYIYEMMKLNGEIFKFNTLDHICGVHYLALYIARQLKALGLAVDLGRVSGAAAGHDIGKYGCKQAELKRVPYLHYYYTDQWFKKLGINYIRNIAVKHSTWDLELENLSLESLILIYADFRVKNRTTDSGIEMHIFSLKDSFNVILEKLDNVDAKKEKRYKRVYEKLKDFEDYLINLGVTTSLEVSEQARLQTSVNIRKNYALSQGSLIVQNLKYLSINHNINLMYQLRDENSLEEILERARSEKDWKNFREYIRTLEEYSTYLTQSQKLQTIKFLFENFVHPEDDIRRHCAELLGTLIAIFDEDYGKELPLEATLESPEITSFELLKYYINELLYPGHKVIATHKFWLGYNLSFMISALFSNCSEKSMPGYRKVIAEFYDESMYTNFDNHIFLLESAKYIPLTPYEEELYPIFNYILHMLKKRNSIIRLSALENCIEIVPKVPEESGFLSSLREFISLNLNRSKQPSENLLKLKLATQLSEKISVDILSKYCIHDEKYIQDIFLSNLKTDTEWVKKQSQITLLLEYALKDPKSNGLHTAIHFCNILKVSAIEKVRNEAGSAILRILPYISLAQRNEVAVELLRALEIEGNRFTEYIPHYVGQIILYLQPKELNEIIDDLFGKIKSSTPNVKSLILKTIGISISNYPNYKERFSEPETAYNTRLINMLGILLNGLSDYNLKTKQSAFSVIGKDIFGTKYLNLIQKESIFTLIGKKILTLITDSKNEELLFLTNSAALNHIYRFISDYSFFYGNIKIEAPKKVAFFPGTFDPFSLSHKEICKAIRDMGFEVYLAVDEFSWSKKTLPNLLRRNILNMSIASELNIYIYPDIYPTNIASIDDLKTLKGNFPDSEVYIAVGSDVVLNASSYKSEKTSDSIHSFNHIIFERGRSKKVHECTKNIDGKVEWLMLPSKYSDISSTQIRKYIDENRDISSLIDELSQQYIYENGFYQKEPQDKSMLSSLWLKVEVIEEYSDGLVKALSKLTNEEDKILSNELKQLFSKPSGRIILLKNSYNNDEILGFSTFYWIRSGKLYEEIQNDKLSQYIRDNSFGRIVLLNSFFVNSSDKTSYLEQILLTETLAFCIGKDYQYTIVRNTRMQRNSSSMSELLKLQGFIELDNFNDDLSTYIVDMSSPCILNLDLENIIKEPFRSNLKIKQTIISTRKKLQEALIRLYPGELLLIFDSSMLHQSMIRKICSENEVSTTITEPKKLGPSMCVPYGDILDRYVIPNTVTKALHTEKYFNPDIKGFRIAESPYYLNLETQVKMLRSFNRPVILVDNILHKGYRMKALDPLFKNENIRVQKILAGILSGRGKDLMDMQNREVDSVYFIPRLKLWFNENSLYPFIGGDSLWRGQFPERNLLPSINLIMPYTSPTFIRNSNITAVYNLSKVCIENAIEIITCLEDEYHKINEKNLSLHYLGQVFTIPRCPDHGKDMEYDLNLSPSLYLKNDFELLNRFENIINLK</sequence>
<organism evidence="12 13">
    <name type="scientific">Clostridium omnivorum</name>
    <dbReference type="NCBI Taxonomy" id="1604902"/>
    <lineage>
        <taxon>Bacteria</taxon>
        <taxon>Bacillati</taxon>
        <taxon>Bacillota</taxon>
        <taxon>Clostridia</taxon>
        <taxon>Eubacteriales</taxon>
        <taxon>Clostridiaceae</taxon>
        <taxon>Clostridium</taxon>
    </lineage>
</organism>
<keyword evidence="4" id="KW-0662">Pyridine nucleotide biosynthesis</keyword>
<name>A0ABQ5NAD2_9CLOT</name>
<dbReference type="SUPFAM" id="SSF48371">
    <property type="entry name" value="ARM repeat"/>
    <property type="match status" value="1"/>
</dbReference>